<evidence type="ECO:0000256" key="3">
    <source>
        <dbReference type="PIRSR" id="PIRSR000149-1"/>
    </source>
</evidence>
<protein>
    <submittedName>
        <fullName evidence="8">D-erythrose-4-phosphate dehydrogenase</fullName>
    </submittedName>
</protein>
<feature type="binding site" evidence="4">
    <location>
        <position position="41"/>
    </location>
    <ligand>
        <name>NAD(+)</name>
        <dbReference type="ChEBI" id="CHEBI:57540"/>
    </ligand>
</feature>
<evidence type="ECO:0000256" key="6">
    <source>
        <dbReference type="RuleBase" id="RU000397"/>
    </source>
</evidence>
<dbReference type="AlphaFoldDB" id="A0A5K7YGN4"/>
<dbReference type="EMBL" id="AP021874">
    <property type="protein sequence ID" value="BBO68256.1"/>
    <property type="molecule type" value="Genomic_DNA"/>
</dbReference>
<dbReference type="InterPro" id="IPR020828">
    <property type="entry name" value="GlycerAld_3-P_DH_NAD(P)-bd"/>
</dbReference>
<feature type="site" description="Activates thiol group during catalysis" evidence="5">
    <location>
        <position position="186"/>
    </location>
</feature>
<evidence type="ECO:0000313" key="8">
    <source>
        <dbReference type="EMBL" id="BBO68256.1"/>
    </source>
</evidence>
<dbReference type="PIRSF" id="PIRSF000149">
    <property type="entry name" value="GAP_DH"/>
    <property type="match status" value="1"/>
</dbReference>
<proteinExistence type="inferred from homology"/>
<evidence type="ECO:0000256" key="5">
    <source>
        <dbReference type="PIRSR" id="PIRSR000149-4"/>
    </source>
</evidence>
<evidence type="ECO:0000256" key="4">
    <source>
        <dbReference type="PIRSR" id="PIRSR000149-3"/>
    </source>
</evidence>
<dbReference type="InterPro" id="IPR020829">
    <property type="entry name" value="GlycerAld_3-P_DH_cat"/>
</dbReference>
<dbReference type="SUPFAM" id="SSF55347">
    <property type="entry name" value="Glyceraldehyde-3-phosphate dehydrogenase-like, C-terminal domain"/>
    <property type="match status" value="1"/>
</dbReference>
<evidence type="ECO:0000313" key="9">
    <source>
        <dbReference type="Proteomes" id="UP000427906"/>
    </source>
</evidence>
<dbReference type="KEGG" id="dalk:DSCA_21860"/>
<dbReference type="SUPFAM" id="SSF51735">
    <property type="entry name" value="NAD(P)-binding Rossmann-fold domains"/>
    <property type="match status" value="1"/>
</dbReference>
<dbReference type="Pfam" id="PF00044">
    <property type="entry name" value="Gp_dh_N"/>
    <property type="match status" value="1"/>
</dbReference>
<dbReference type="RefSeq" id="WP_155316436.1">
    <property type="nucleotide sequence ID" value="NZ_AP021874.1"/>
</dbReference>
<dbReference type="GO" id="GO:0051287">
    <property type="term" value="F:NAD binding"/>
    <property type="evidence" value="ECO:0007669"/>
    <property type="project" value="InterPro"/>
</dbReference>
<gene>
    <name evidence="8" type="primary">epd</name>
    <name evidence="8" type="ORF">DSCA_21860</name>
</gene>
<evidence type="ECO:0000256" key="2">
    <source>
        <dbReference type="ARBA" id="ARBA00023002"/>
    </source>
</evidence>
<dbReference type="FunFam" id="3.40.50.720:FF:000001">
    <property type="entry name" value="Glyceraldehyde-3-phosphate dehydrogenase"/>
    <property type="match status" value="1"/>
</dbReference>
<organism evidence="8 9">
    <name type="scientific">Desulfosarcina alkanivorans</name>
    <dbReference type="NCBI Taxonomy" id="571177"/>
    <lineage>
        <taxon>Bacteria</taxon>
        <taxon>Pseudomonadati</taxon>
        <taxon>Thermodesulfobacteriota</taxon>
        <taxon>Desulfobacteria</taxon>
        <taxon>Desulfobacterales</taxon>
        <taxon>Desulfosarcinaceae</taxon>
        <taxon>Desulfosarcina</taxon>
    </lineage>
</organism>
<feature type="binding site" evidence="4">
    <location>
        <position position="322"/>
    </location>
    <ligand>
        <name>NAD(+)</name>
        <dbReference type="ChEBI" id="CHEBI:57540"/>
    </ligand>
</feature>
<keyword evidence="4" id="KW-0520">NAD</keyword>
<accession>A0A5K7YGN4</accession>
<dbReference type="Gene3D" id="3.30.360.10">
    <property type="entry name" value="Dihydrodipicolinate Reductase, domain 2"/>
    <property type="match status" value="1"/>
</dbReference>
<dbReference type="PRINTS" id="PR00078">
    <property type="entry name" value="G3PDHDRGNASE"/>
</dbReference>
<keyword evidence="4" id="KW-0547">Nucleotide-binding</keyword>
<feature type="binding site" evidence="4">
    <location>
        <position position="127"/>
    </location>
    <ligand>
        <name>NAD(+)</name>
        <dbReference type="ChEBI" id="CHEBI:57540"/>
    </ligand>
</feature>
<feature type="active site" description="Nucleophile" evidence="3">
    <location>
        <position position="159"/>
    </location>
</feature>
<dbReference type="GO" id="GO:0016620">
    <property type="term" value="F:oxidoreductase activity, acting on the aldehyde or oxo group of donors, NAD or NADP as acceptor"/>
    <property type="evidence" value="ECO:0007669"/>
    <property type="project" value="InterPro"/>
</dbReference>
<comment type="similarity">
    <text evidence="6">Belongs to the glyceraldehyde-3-phosphate dehydrogenase family.</text>
</comment>
<feature type="domain" description="Glyceraldehyde 3-phosphate dehydrogenase NAD(P) binding" evidence="7">
    <location>
        <begin position="8"/>
        <end position="159"/>
    </location>
</feature>
<name>A0A5K7YGN4_9BACT</name>
<reference evidence="8 9" key="1">
    <citation type="submission" date="2019-11" db="EMBL/GenBank/DDBJ databases">
        <title>Comparative genomics of hydrocarbon-degrading Desulfosarcina strains.</title>
        <authorList>
            <person name="Watanabe M."/>
            <person name="Kojima H."/>
            <person name="Fukui M."/>
        </authorList>
    </citation>
    <scope>NUCLEOTIDE SEQUENCE [LARGE SCALE GENOMIC DNA]</scope>
    <source>
        <strain evidence="8 9">PL12</strain>
    </source>
</reference>
<dbReference type="OrthoDB" id="9803304at2"/>
<keyword evidence="9" id="KW-1185">Reference proteome</keyword>
<evidence type="ECO:0000259" key="7">
    <source>
        <dbReference type="SMART" id="SM00846"/>
    </source>
</evidence>
<dbReference type="InterPro" id="IPR020831">
    <property type="entry name" value="GlycerAld/Erythrose_P_DH"/>
</dbReference>
<comment type="subunit">
    <text evidence="1">Homotetramer.</text>
</comment>
<dbReference type="Proteomes" id="UP000427906">
    <property type="component" value="Chromosome"/>
</dbReference>
<feature type="binding site" evidence="4">
    <location>
        <begin position="17"/>
        <end position="18"/>
    </location>
    <ligand>
        <name>NAD(+)</name>
        <dbReference type="ChEBI" id="CHEBI:57540"/>
    </ligand>
</feature>
<evidence type="ECO:0000256" key="1">
    <source>
        <dbReference type="ARBA" id="ARBA00011881"/>
    </source>
</evidence>
<keyword evidence="2" id="KW-0560">Oxidoreductase</keyword>
<dbReference type="InterPro" id="IPR036291">
    <property type="entry name" value="NAD(P)-bd_dom_sf"/>
</dbReference>
<dbReference type="SMART" id="SM00846">
    <property type="entry name" value="Gp_dh_N"/>
    <property type="match status" value="1"/>
</dbReference>
<dbReference type="Gene3D" id="3.40.50.720">
    <property type="entry name" value="NAD(P)-binding Rossmann-like Domain"/>
    <property type="match status" value="1"/>
</dbReference>
<dbReference type="Pfam" id="PF02800">
    <property type="entry name" value="Gp_dh_C"/>
    <property type="match status" value="1"/>
</dbReference>
<sequence>MPLSRKPIRCAINGYGRIGRSILRAVYEYRRWPVEIVAINDLALPETIAHLTRFDSTHGRFGLPVQLKETGLHVADDRIQLLRHEAPLPLIWAELAVDVVLECTGQIKNRAGAQVHLDAGAGKVLISNPADPLVDATVVFGVNHHELTGSEKILSNASCTSNCILPVIVALDRAFGIACGNITTIHSAMNDQPVIDRCHQDLRLCRAAGPSMVPVDTRLSRGIERILPRFEGCFQTTAIRVPTQNVTAMDLNVRLKRNASVDRINRVLEEAAQGRMAGIMDYCDIPLASVDFNHDPHSCIVDGTQTRSSGHDLAKLLVWCDNEWGFANRMLDTTAAVMARSDGRSGRPSDGDD</sequence>
<dbReference type="PANTHER" id="PTHR43148">
    <property type="entry name" value="GLYCERALDEHYDE-3-PHOSPHATE DEHYDROGENASE 2"/>
    <property type="match status" value="1"/>
</dbReference>